<proteinExistence type="predicted"/>
<gene>
    <name evidence="1" type="ORF">P9H32_16665</name>
</gene>
<name>A0ABU5N1D7_9BACT</name>
<reference evidence="1 2" key="1">
    <citation type="journal article" date="2024" name="Appl. Environ. Microbiol.">
        <title>Pontiella agarivorans sp. nov., a novel marine anaerobic bacterium capable of degrading macroalgal polysaccharides and fixing nitrogen.</title>
        <authorList>
            <person name="Liu N."/>
            <person name="Kivenson V."/>
            <person name="Peng X."/>
            <person name="Cui Z."/>
            <person name="Lankiewicz T.S."/>
            <person name="Gosselin K.M."/>
            <person name="English C.J."/>
            <person name="Blair E.M."/>
            <person name="O'Malley M.A."/>
            <person name="Valentine D.L."/>
        </authorList>
    </citation>
    <scope>NUCLEOTIDE SEQUENCE [LARGE SCALE GENOMIC DNA]</scope>
    <source>
        <strain evidence="1 2">NLcol2</strain>
    </source>
</reference>
<sequence length="283" mass="33290">MKNKLACNYTVLRFLPYPESEEFVNLGVAMACPDLHWFDFRLETRRVERITGFFPELKQNKESFIEGRKLFKEELERVREVLHNGYEKGQPQFKELAKQFNQTFLTLVRPREEAFCFSNPRTCLVDDPAQTLETLFEHYVERGFAQRQEYQEKLMEKRLRQVFSAKQILKHYTDHTFTGDLCTAHFPFVRQQDDRFTRAIRPLDLDKNETHQIVSHADAWKSKLERLKSIPEHPENTLFVVRKPTAGKQLDVCKQMCAELEQVGAVILPTEDQAGILGFAEMQ</sequence>
<dbReference type="Pfam" id="PF11236">
    <property type="entry name" value="DUF3037"/>
    <property type="match status" value="1"/>
</dbReference>
<evidence type="ECO:0000313" key="2">
    <source>
        <dbReference type="Proteomes" id="UP001290861"/>
    </source>
</evidence>
<dbReference type="RefSeq" id="WP_322610039.1">
    <property type="nucleotide sequence ID" value="NZ_JARVCO010000012.1"/>
</dbReference>
<accession>A0ABU5N1D7</accession>
<keyword evidence="2" id="KW-1185">Reference proteome</keyword>
<protein>
    <submittedName>
        <fullName evidence="1">DUF3037 domain-containing protein</fullName>
    </submittedName>
</protein>
<dbReference type="EMBL" id="JARVCO010000012">
    <property type="protein sequence ID" value="MDZ8120265.1"/>
    <property type="molecule type" value="Genomic_DNA"/>
</dbReference>
<comment type="caution">
    <text evidence="1">The sequence shown here is derived from an EMBL/GenBank/DDBJ whole genome shotgun (WGS) entry which is preliminary data.</text>
</comment>
<organism evidence="1 2">
    <name type="scientific">Pontiella agarivorans</name>
    <dbReference type="NCBI Taxonomy" id="3038953"/>
    <lineage>
        <taxon>Bacteria</taxon>
        <taxon>Pseudomonadati</taxon>
        <taxon>Kiritimatiellota</taxon>
        <taxon>Kiritimatiellia</taxon>
        <taxon>Kiritimatiellales</taxon>
        <taxon>Pontiellaceae</taxon>
        <taxon>Pontiella</taxon>
    </lineage>
</organism>
<dbReference type="InterPro" id="IPR021398">
    <property type="entry name" value="DUF3037"/>
</dbReference>
<dbReference type="Proteomes" id="UP001290861">
    <property type="component" value="Unassembled WGS sequence"/>
</dbReference>
<evidence type="ECO:0000313" key="1">
    <source>
        <dbReference type="EMBL" id="MDZ8120265.1"/>
    </source>
</evidence>